<name>A0A2K8T301_9NOSO</name>
<dbReference type="RefSeq" id="WP_100901816.1">
    <property type="nucleotide sequence ID" value="NZ_CAWNNC010000001.1"/>
</dbReference>
<feature type="transmembrane region" description="Helical" evidence="5">
    <location>
        <begin position="135"/>
        <end position="163"/>
    </location>
</feature>
<sequence>MLLISWLTPSHFVMLGLQIVFAIAHSGGAALRPWAEKYIGPRLYRVLFALVSLPLAVILIIYFFGHRYDGLQLWQVQGVPGVREFVWLLSAISFLFLYPATFNLLEIAAIQKPQVHLYETGIIRITRHPQMVGQIIWCVAHTLWLGTTFTLVTSIGLVLHHLFGVWHGDRRLSDRYGEAFEIAKQRTSIIPFKAILDGRQSIKWQEFLRPSYLGVVIFIALLWLSHPLLLEATSKIRWEI</sequence>
<keyword evidence="2 5" id="KW-0812">Transmembrane</keyword>
<dbReference type="KEGG" id="nfl:COO91_07443"/>
<feature type="transmembrane region" description="Helical" evidence="5">
    <location>
        <begin position="12"/>
        <end position="31"/>
    </location>
</feature>
<dbReference type="InterPro" id="IPR009915">
    <property type="entry name" value="NnrU_dom"/>
</dbReference>
<dbReference type="AlphaFoldDB" id="A0A2K8T301"/>
<dbReference type="GO" id="GO:0090471">
    <property type="term" value="F:9,15,9'-tri-cis-zeta-carotene isomerase activity"/>
    <property type="evidence" value="ECO:0007669"/>
    <property type="project" value="TreeGrafter"/>
</dbReference>
<keyword evidence="3 5" id="KW-1133">Transmembrane helix</keyword>
<dbReference type="OrthoDB" id="5293641at2"/>
<dbReference type="GO" id="GO:0016020">
    <property type="term" value="C:membrane"/>
    <property type="evidence" value="ECO:0007669"/>
    <property type="project" value="UniProtKB-SubCell"/>
</dbReference>
<proteinExistence type="predicted"/>
<dbReference type="Proteomes" id="UP000232003">
    <property type="component" value="Chromosome"/>
</dbReference>
<feature type="domain" description="NnrU" evidence="6">
    <location>
        <begin position="14"/>
        <end position="231"/>
    </location>
</feature>
<evidence type="ECO:0000313" key="8">
    <source>
        <dbReference type="Proteomes" id="UP000232003"/>
    </source>
</evidence>
<comment type="subcellular location">
    <subcellularLocation>
        <location evidence="1">Membrane</location>
        <topology evidence="1">Multi-pass membrane protein</topology>
    </subcellularLocation>
</comment>
<evidence type="ECO:0000256" key="5">
    <source>
        <dbReference type="SAM" id="Phobius"/>
    </source>
</evidence>
<protein>
    <submittedName>
        <fullName evidence="7">Putative membrane protein</fullName>
    </submittedName>
</protein>
<evidence type="ECO:0000256" key="3">
    <source>
        <dbReference type="ARBA" id="ARBA00022989"/>
    </source>
</evidence>
<gene>
    <name evidence="7" type="ORF">COO91_07443</name>
</gene>
<evidence type="ECO:0000256" key="4">
    <source>
        <dbReference type="ARBA" id="ARBA00023136"/>
    </source>
</evidence>
<feature type="transmembrane region" description="Helical" evidence="5">
    <location>
        <begin position="43"/>
        <end position="65"/>
    </location>
</feature>
<keyword evidence="8" id="KW-1185">Reference proteome</keyword>
<evidence type="ECO:0000313" key="7">
    <source>
        <dbReference type="EMBL" id="AUB41395.1"/>
    </source>
</evidence>
<reference evidence="7 8" key="1">
    <citation type="submission" date="2017-11" db="EMBL/GenBank/DDBJ databases">
        <title>Complete genome of a free-living desiccation-tolerant cyanobacterium and its photosynthetic adaptation to extreme terrestrial habitat.</title>
        <authorList>
            <person name="Shang J."/>
        </authorList>
    </citation>
    <scope>NUCLEOTIDE SEQUENCE [LARGE SCALE GENOMIC DNA]</scope>
    <source>
        <strain evidence="7 8">CCNUN1</strain>
    </source>
</reference>
<keyword evidence="4 5" id="KW-0472">Membrane</keyword>
<dbReference type="PANTHER" id="PTHR35988:SF2">
    <property type="entry name" value="15-CIS-ZETA-CAROTENE ISOMERASE, CHLOROPLASTIC"/>
    <property type="match status" value="1"/>
</dbReference>
<evidence type="ECO:0000259" key="6">
    <source>
        <dbReference type="Pfam" id="PF07298"/>
    </source>
</evidence>
<feature type="transmembrane region" description="Helical" evidence="5">
    <location>
        <begin position="211"/>
        <end position="230"/>
    </location>
</feature>
<dbReference type="PANTHER" id="PTHR35988">
    <property type="entry name" value="15-CIS-ZETA-CAROTENE ISOMERASE, CHLOROPLASTIC"/>
    <property type="match status" value="1"/>
</dbReference>
<accession>A0A2K8T301</accession>
<feature type="transmembrane region" description="Helical" evidence="5">
    <location>
        <begin position="85"/>
        <end position="105"/>
    </location>
</feature>
<evidence type="ECO:0000256" key="2">
    <source>
        <dbReference type="ARBA" id="ARBA00022692"/>
    </source>
</evidence>
<dbReference type="EMBL" id="CP024785">
    <property type="protein sequence ID" value="AUB41395.1"/>
    <property type="molecule type" value="Genomic_DNA"/>
</dbReference>
<evidence type="ECO:0000256" key="1">
    <source>
        <dbReference type="ARBA" id="ARBA00004141"/>
    </source>
</evidence>
<dbReference type="Pfam" id="PF07298">
    <property type="entry name" value="NnrU"/>
    <property type="match status" value="1"/>
</dbReference>
<dbReference type="Gene3D" id="1.20.120.1630">
    <property type="match status" value="1"/>
</dbReference>
<organism evidence="7 8">
    <name type="scientific">Nostoc flagelliforme CCNUN1</name>
    <dbReference type="NCBI Taxonomy" id="2038116"/>
    <lineage>
        <taxon>Bacteria</taxon>
        <taxon>Bacillati</taxon>
        <taxon>Cyanobacteriota</taxon>
        <taxon>Cyanophyceae</taxon>
        <taxon>Nostocales</taxon>
        <taxon>Nostocaceae</taxon>
        <taxon>Nostoc</taxon>
    </lineage>
</organism>